<gene>
    <name evidence="1" type="ORF">DBR06_SOUSAS27010044</name>
</gene>
<feature type="non-terminal residue" evidence="1">
    <location>
        <position position="1"/>
    </location>
</feature>
<dbReference type="EMBL" id="QWLN02001190">
    <property type="protein sequence ID" value="TEA41495.1"/>
    <property type="molecule type" value="Genomic_DNA"/>
</dbReference>
<keyword evidence="2" id="KW-1185">Reference proteome</keyword>
<sequence length="53" mass="6105">RVQHSEPQQKFPTSSLKAQYFLSPPHTQTVCMRRGPLLVLATGCPSSYFHFLW</sequence>
<organism evidence="1 2">
    <name type="scientific">Sousa chinensis</name>
    <name type="common">Indo-pacific humpbacked dolphin</name>
    <name type="synonym">Steno chinensis</name>
    <dbReference type="NCBI Taxonomy" id="103600"/>
    <lineage>
        <taxon>Eukaryota</taxon>
        <taxon>Metazoa</taxon>
        <taxon>Chordata</taxon>
        <taxon>Craniata</taxon>
        <taxon>Vertebrata</taxon>
        <taxon>Euteleostomi</taxon>
        <taxon>Mammalia</taxon>
        <taxon>Eutheria</taxon>
        <taxon>Laurasiatheria</taxon>
        <taxon>Artiodactyla</taxon>
        <taxon>Whippomorpha</taxon>
        <taxon>Cetacea</taxon>
        <taxon>Odontoceti</taxon>
        <taxon>Delphinidae</taxon>
        <taxon>Sousa</taxon>
    </lineage>
</organism>
<accession>A0A484H0C3</accession>
<evidence type="ECO:0000313" key="2">
    <source>
        <dbReference type="Proteomes" id="UP000295264"/>
    </source>
</evidence>
<dbReference type="AlphaFoldDB" id="A0A484H0C3"/>
<evidence type="ECO:0000313" key="1">
    <source>
        <dbReference type="EMBL" id="TEA41495.1"/>
    </source>
</evidence>
<comment type="caution">
    <text evidence="1">The sequence shown here is derived from an EMBL/GenBank/DDBJ whole genome shotgun (WGS) entry which is preliminary data.</text>
</comment>
<proteinExistence type="predicted"/>
<reference evidence="1 2" key="1">
    <citation type="journal article" date="2018" name="Genomics">
        <title>Molecular footprints of inshore aquatic adaptation in Indo-Pacific humpback dolphin (Sousa chinensis).</title>
        <authorList>
            <person name="Ming Y."/>
            <person name="Jian J."/>
            <person name="Yu F."/>
            <person name="Yu X."/>
            <person name="Wang J."/>
            <person name="Liu W."/>
        </authorList>
    </citation>
    <scope>NUCLEOTIDE SEQUENCE [LARGE SCALE GENOMIC DNA]</scope>
    <source>
        <strain evidence="1">MY-2018</strain>
        <tissue evidence="1">Skin</tissue>
    </source>
</reference>
<dbReference type="Proteomes" id="UP000295264">
    <property type="component" value="Unassembled WGS sequence"/>
</dbReference>
<name>A0A484H0C3_SOUCH</name>
<protein>
    <submittedName>
        <fullName evidence="1">Uncharacterized protein</fullName>
    </submittedName>
</protein>